<dbReference type="PANTHER" id="PTHR33877">
    <property type="entry name" value="SLL1193 PROTEIN"/>
    <property type="match status" value="1"/>
</dbReference>
<feature type="compositionally biased region" description="Basic residues" evidence="1">
    <location>
        <begin position="173"/>
        <end position="185"/>
    </location>
</feature>
<gene>
    <name evidence="3" type="ORF">DFQ01_102426</name>
</gene>
<feature type="compositionally biased region" description="Basic residues" evidence="1">
    <location>
        <begin position="96"/>
        <end position="112"/>
    </location>
</feature>
<dbReference type="Pfam" id="PF01844">
    <property type="entry name" value="HNH"/>
    <property type="match status" value="1"/>
</dbReference>
<name>A0A2V2Z0F6_9BACL</name>
<proteinExistence type="predicted"/>
<keyword evidence="3" id="KW-0255">Endonuclease</keyword>
<dbReference type="GO" id="GO:0004519">
    <property type="term" value="F:endonuclease activity"/>
    <property type="evidence" value="ECO:0007669"/>
    <property type="project" value="UniProtKB-KW"/>
</dbReference>
<evidence type="ECO:0000313" key="4">
    <source>
        <dbReference type="Proteomes" id="UP000246635"/>
    </source>
</evidence>
<feature type="compositionally biased region" description="Basic residues" evidence="1">
    <location>
        <begin position="231"/>
        <end position="245"/>
    </location>
</feature>
<dbReference type="AlphaFoldDB" id="A0A2V2Z0F6"/>
<dbReference type="GO" id="GO:0003676">
    <property type="term" value="F:nucleic acid binding"/>
    <property type="evidence" value="ECO:0007669"/>
    <property type="project" value="InterPro"/>
</dbReference>
<dbReference type="GO" id="GO:0008270">
    <property type="term" value="F:zinc ion binding"/>
    <property type="evidence" value="ECO:0007669"/>
    <property type="project" value="InterPro"/>
</dbReference>
<feature type="region of interest" description="Disordered" evidence="1">
    <location>
        <begin position="62"/>
        <end position="271"/>
    </location>
</feature>
<comment type="caution">
    <text evidence="3">The sequence shown here is derived from an EMBL/GenBank/DDBJ whole genome shotgun (WGS) entry which is preliminary data.</text>
</comment>
<feature type="domain" description="HNH nuclease" evidence="2">
    <location>
        <begin position="340"/>
        <end position="389"/>
    </location>
</feature>
<dbReference type="InterPro" id="IPR052892">
    <property type="entry name" value="NA-targeting_endonuclease"/>
</dbReference>
<feature type="compositionally biased region" description="Low complexity" evidence="1">
    <location>
        <begin position="247"/>
        <end position="257"/>
    </location>
</feature>
<dbReference type="EMBL" id="QGTQ01000002">
    <property type="protein sequence ID" value="PWW07527.1"/>
    <property type="molecule type" value="Genomic_DNA"/>
</dbReference>
<feature type="compositionally biased region" description="Basic and acidic residues" evidence="1">
    <location>
        <begin position="65"/>
        <end position="76"/>
    </location>
</feature>
<sequence length="409" mass="45620">MGMSNIKCAGCGVEKPPEAYPKRSGRQTRRGICRACLRSRKRLRALGEGPAESTAAQALYGEQAAAREGEAEREWIEPSVSVNVISEAEAAEEPKRKHKRKRRRGKRAKKKAALAAGLDEADDPQPSTGEELADHTEHELGTDSGNSDAQDHDPALAAESTGDAPAEREQGKRQRKRKRRRRSKKSANVAVSSIKEDTGGDTAKHILTSADEGTEIEQDSAHQHDEEEHPVKRKRKRKRKRRKSKQIAESETAISEIEAPKRPAVRPPNKRIVPFKGPFTFDAAILNDKGTGMIRLRGRRETGKRWHTEIEKDIAVRMVQEGAAGIIHPRLIHKLYTKSDFRLLILQRDNYVCRYCGQFGDTIDHVMPKSKGGLSSPMNCVCACSECNLLKADKLDFPYPDDPDEDAEE</sequence>
<evidence type="ECO:0000256" key="1">
    <source>
        <dbReference type="SAM" id="MobiDB-lite"/>
    </source>
</evidence>
<keyword evidence="3" id="KW-0540">Nuclease</keyword>
<dbReference type="OrthoDB" id="9802901at2"/>
<feature type="compositionally biased region" description="Basic and acidic residues" evidence="1">
    <location>
        <begin position="132"/>
        <end position="141"/>
    </location>
</feature>
<dbReference type="PANTHER" id="PTHR33877:SF2">
    <property type="entry name" value="OS07G0170200 PROTEIN"/>
    <property type="match status" value="1"/>
</dbReference>
<organism evidence="3 4">
    <name type="scientific">Paenibacillus cellulosilyticus</name>
    <dbReference type="NCBI Taxonomy" id="375489"/>
    <lineage>
        <taxon>Bacteria</taxon>
        <taxon>Bacillati</taxon>
        <taxon>Bacillota</taxon>
        <taxon>Bacilli</taxon>
        <taxon>Bacillales</taxon>
        <taxon>Paenibacillaceae</taxon>
        <taxon>Paenibacillus</taxon>
    </lineage>
</organism>
<keyword evidence="4" id="KW-1185">Reference proteome</keyword>
<dbReference type="Proteomes" id="UP000246635">
    <property type="component" value="Unassembled WGS sequence"/>
</dbReference>
<dbReference type="CDD" id="cd00085">
    <property type="entry name" value="HNHc"/>
    <property type="match status" value="1"/>
</dbReference>
<evidence type="ECO:0000259" key="2">
    <source>
        <dbReference type="SMART" id="SM00507"/>
    </source>
</evidence>
<dbReference type="InterPro" id="IPR002711">
    <property type="entry name" value="HNH"/>
</dbReference>
<accession>A0A2V2Z0F6</accession>
<dbReference type="InterPro" id="IPR003615">
    <property type="entry name" value="HNH_nuc"/>
</dbReference>
<keyword evidence="3" id="KW-0378">Hydrolase</keyword>
<reference evidence="3 4" key="1">
    <citation type="submission" date="2018-05" db="EMBL/GenBank/DDBJ databases">
        <title>Genomic Encyclopedia of Type Strains, Phase III (KMG-III): the genomes of soil and plant-associated and newly described type strains.</title>
        <authorList>
            <person name="Whitman W."/>
        </authorList>
    </citation>
    <scope>NUCLEOTIDE SEQUENCE [LARGE SCALE GENOMIC DNA]</scope>
    <source>
        <strain evidence="3 4">CECT 5696</strain>
    </source>
</reference>
<dbReference type="Gene3D" id="1.10.30.50">
    <property type="match status" value="1"/>
</dbReference>
<feature type="compositionally biased region" description="Basic and acidic residues" evidence="1">
    <location>
        <begin position="219"/>
        <end position="230"/>
    </location>
</feature>
<feature type="compositionally biased region" description="Basic and acidic residues" evidence="1">
    <location>
        <begin position="194"/>
        <end position="204"/>
    </location>
</feature>
<dbReference type="SMART" id="SM00507">
    <property type="entry name" value="HNHc"/>
    <property type="match status" value="1"/>
</dbReference>
<protein>
    <submittedName>
        <fullName evidence="3">HNH endonuclease</fullName>
    </submittedName>
</protein>
<evidence type="ECO:0000313" key="3">
    <source>
        <dbReference type="EMBL" id="PWW07527.1"/>
    </source>
</evidence>